<comment type="caution">
    <text evidence="3">The sequence shown here is derived from an EMBL/GenBank/DDBJ whole genome shotgun (WGS) entry which is preliminary data.</text>
</comment>
<dbReference type="SUPFAM" id="SSF54236">
    <property type="entry name" value="Ubiquitin-like"/>
    <property type="match status" value="1"/>
</dbReference>
<evidence type="ECO:0000256" key="1">
    <source>
        <dbReference type="SAM" id="MobiDB-lite"/>
    </source>
</evidence>
<reference evidence="3 4" key="1">
    <citation type="submission" date="2014-03" db="EMBL/GenBank/DDBJ databases">
        <title>The genome of Kluyveromyces dobzhanskii.</title>
        <authorList>
            <person name="Nystedt B."/>
            <person name="Astrom S."/>
        </authorList>
    </citation>
    <scope>NUCLEOTIDE SEQUENCE [LARGE SCALE GENOMIC DNA]</scope>
    <source>
        <strain evidence="3 4">CBS 2104</strain>
    </source>
</reference>
<proteinExistence type="predicted"/>
<dbReference type="InterPro" id="IPR029071">
    <property type="entry name" value="Ubiquitin-like_domsf"/>
</dbReference>
<feature type="region of interest" description="Disordered" evidence="1">
    <location>
        <begin position="343"/>
        <end position="426"/>
    </location>
</feature>
<sequence length="862" mass="97835">MEYLASKAYHFTVWSSDPELISQTNLTIRAHGKCTVARLLQYVHNLLVQQGDGQFTVGVNDIQFSYRNGALSHETQCQQIEPNYPGVIRLRIEKKTAAQLAQEGVVPLDYDADSFSKTSMLVQCNALSVEKVFKAKLDNVNMHSTVSHLAKLALENLNQYEQTREVNMCDVKEHTLSDVIALDISGRSHAICLSEATEDLTLSDLLGIDFSPSADAFCTLLCKVKHGQSEDGVTIEFVSEAKFTMQKMVVNTDTTVLDVKNFICSVYAHALRLQPTDIKLIYKGCILHELSGASNEQNRILKFITEPTEAKLHVLITHEYSEPGPGFWNELLFASDRFDFMPSRGTSNGNNNNNTTDHTNRNTNTAASLSQTEPPAINNSGAGEYDPNTNQPPTATLLNRAANFSNQSASQHSNHTQQIASSRSATPLPIPTRTFVVTPEVEVPVVTSNGLPVTRSFETYERITVNNQEYLVPQTKLDSEYYELKVGDKTVRLSKKDLVLGEGCMKLSANARSAVENAIGESILINDEQYNVDDELLWDTQSPSNNDYSDRERQAGGLLARINFRQISPALIFNWIISTVTGRSGALLFLAFHFFPILPFWLFTTITGTVITRLIWSKFELGKEVRKRIIGSFDELPQQEIEQIKTLMKYEKFPVEFFETLARNSKVSSELCNHLEQNEELVKLILQEIKQNPVVEEQLSQNEQLATQYKYILKQFVLFTTTSTNNENKGKFKHLYYDMFRSMFENLDGLLLQELHSLPPWAAPVVSEMRKYNLKANRTAMTKKVYCNIFLDVYRPWNFFSDNTMMRYVVPNPRTDNIITCILKNCLLFVLLFVPNCERQFEEIIEERLIEQSQEEEHVQLA</sequence>
<dbReference type="OrthoDB" id="4066580at2759"/>
<dbReference type="Proteomes" id="UP000031516">
    <property type="component" value="Unassembled WGS sequence"/>
</dbReference>
<gene>
    <name evidence="3" type="ORF">KLDO_g416</name>
</gene>
<organism evidence="3 4">
    <name type="scientific">Kluyveromyces dobzhanskii CBS 2104</name>
    <dbReference type="NCBI Taxonomy" id="1427455"/>
    <lineage>
        <taxon>Eukaryota</taxon>
        <taxon>Fungi</taxon>
        <taxon>Dikarya</taxon>
        <taxon>Ascomycota</taxon>
        <taxon>Saccharomycotina</taxon>
        <taxon>Saccharomycetes</taxon>
        <taxon>Saccharomycetales</taxon>
        <taxon>Saccharomycetaceae</taxon>
        <taxon>Kluyveromyces</taxon>
    </lineage>
</organism>
<keyword evidence="2" id="KW-1133">Transmembrane helix</keyword>
<evidence type="ECO:0000256" key="2">
    <source>
        <dbReference type="SAM" id="Phobius"/>
    </source>
</evidence>
<accession>A0A0A8L1K6</accession>
<evidence type="ECO:0000313" key="4">
    <source>
        <dbReference type="Proteomes" id="UP000031516"/>
    </source>
</evidence>
<dbReference type="EMBL" id="CCBQ010000011">
    <property type="protein sequence ID" value="CDO92089.1"/>
    <property type="molecule type" value="Genomic_DNA"/>
</dbReference>
<keyword evidence="2" id="KW-0812">Transmembrane</keyword>
<evidence type="ECO:0000313" key="3">
    <source>
        <dbReference type="EMBL" id="CDO92089.1"/>
    </source>
</evidence>
<feature type="compositionally biased region" description="Low complexity" evidence="1">
    <location>
        <begin position="346"/>
        <end position="365"/>
    </location>
</feature>
<protein>
    <submittedName>
        <fullName evidence="3">WGS project CCBQ000000000 data, contig 00105</fullName>
    </submittedName>
</protein>
<keyword evidence="4" id="KW-1185">Reference proteome</keyword>
<feature type="transmembrane region" description="Helical" evidence="2">
    <location>
        <begin position="598"/>
        <end position="616"/>
    </location>
</feature>
<feature type="compositionally biased region" description="Polar residues" evidence="1">
    <location>
        <begin position="366"/>
        <end position="425"/>
    </location>
</feature>
<name>A0A0A8L1K6_9SACH</name>
<keyword evidence="2" id="KW-0472">Membrane</keyword>
<dbReference type="AlphaFoldDB" id="A0A0A8L1K6"/>